<evidence type="ECO:0000313" key="3">
    <source>
        <dbReference type="EnsemblMetazoa" id="HelroP172499"/>
    </source>
</evidence>
<dbReference type="Proteomes" id="UP000015101">
    <property type="component" value="Unassembled WGS sequence"/>
</dbReference>
<dbReference type="HOGENOM" id="CLU_1919311_0_0_1"/>
<keyword evidence="4" id="KW-1185">Reference proteome</keyword>
<dbReference type="EMBL" id="AMQM01004251">
    <property type="status" value="NOT_ANNOTATED_CDS"/>
    <property type="molecule type" value="Genomic_DNA"/>
</dbReference>
<name>T1F5F0_HELRO</name>
<dbReference type="RefSeq" id="XP_009017427.1">
    <property type="nucleotide sequence ID" value="XM_009019179.1"/>
</dbReference>
<dbReference type="OrthoDB" id="5340910at2759"/>
<dbReference type="EMBL" id="AMQM01004250">
    <property type="status" value="NOT_ANNOTATED_CDS"/>
    <property type="molecule type" value="Genomic_DNA"/>
</dbReference>
<dbReference type="InParanoid" id="T1F5F0"/>
<evidence type="ECO:0000256" key="1">
    <source>
        <dbReference type="SAM" id="MobiDB-lite"/>
    </source>
</evidence>
<reference evidence="4" key="1">
    <citation type="submission" date="2012-12" db="EMBL/GenBank/DDBJ databases">
        <authorList>
            <person name="Hellsten U."/>
            <person name="Grimwood J."/>
            <person name="Chapman J.A."/>
            <person name="Shapiro H."/>
            <person name="Aerts A."/>
            <person name="Otillar R.P."/>
            <person name="Terry A.Y."/>
            <person name="Boore J.L."/>
            <person name="Simakov O."/>
            <person name="Marletaz F."/>
            <person name="Cho S.-J."/>
            <person name="Edsinger-Gonzales E."/>
            <person name="Havlak P."/>
            <person name="Kuo D.-H."/>
            <person name="Larsson T."/>
            <person name="Lv J."/>
            <person name="Arendt D."/>
            <person name="Savage R."/>
            <person name="Osoegawa K."/>
            <person name="de Jong P."/>
            <person name="Lindberg D.R."/>
            <person name="Seaver E.C."/>
            <person name="Weisblat D.A."/>
            <person name="Putnam N.H."/>
            <person name="Grigoriev I.V."/>
            <person name="Rokhsar D.S."/>
        </authorList>
    </citation>
    <scope>NUCLEOTIDE SEQUENCE</scope>
</reference>
<dbReference type="KEGG" id="hro:HELRODRAFT_172499"/>
<reference evidence="2 4" key="2">
    <citation type="journal article" date="2013" name="Nature">
        <title>Insights into bilaterian evolution from three spiralian genomes.</title>
        <authorList>
            <person name="Simakov O."/>
            <person name="Marletaz F."/>
            <person name="Cho S.J."/>
            <person name="Edsinger-Gonzales E."/>
            <person name="Havlak P."/>
            <person name="Hellsten U."/>
            <person name="Kuo D.H."/>
            <person name="Larsson T."/>
            <person name="Lv J."/>
            <person name="Arendt D."/>
            <person name="Savage R."/>
            <person name="Osoegawa K."/>
            <person name="de Jong P."/>
            <person name="Grimwood J."/>
            <person name="Chapman J.A."/>
            <person name="Shapiro H."/>
            <person name="Aerts A."/>
            <person name="Otillar R.P."/>
            <person name="Terry A.Y."/>
            <person name="Boore J.L."/>
            <person name="Grigoriev I.V."/>
            <person name="Lindberg D.R."/>
            <person name="Seaver E.C."/>
            <person name="Weisblat D.A."/>
            <person name="Putnam N.H."/>
            <person name="Rokhsar D.S."/>
        </authorList>
    </citation>
    <scope>NUCLEOTIDE SEQUENCE</scope>
</reference>
<dbReference type="PANTHER" id="PTHR45818">
    <property type="entry name" value="PROTEIN VAV"/>
    <property type="match status" value="1"/>
</dbReference>
<gene>
    <name evidence="3" type="primary">20204049</name>
    <name evidence="2" type="ORF">HELRODRAFT_172499</name>
</gene>
<dbReference type="CTD" id="20204049"/>
<accession>T1F5F0</accession>
<dbReference type="AlphaFoldDB" id="T1F5F0"/>
<protein>
    <submittedName>
        <fullName evidence="2 3">Uncharacterized protein</fullName>
    </submittedName>
</protein>
<dbReference type="EnsemblMetazoa" id="HelroT172499">
    <property type="protein sequence ID" value="HelroP172499"/>
    <property type="gene ID" value="HelroG172499"/>
</dbReference>
<feature type="region of interest" description="Disordered" evidence="1">
    <location>
        <begin position="99"/>
        <end position="132"/>
    </location>
</feature>
<evidence type="ECO:0000313" key="4">
    <source>
        <dbReference type="Proteomes" id="UP000015101"/>
    </source>
</evidence>
<feature type="compositionally biased region" description="Low complexity" evidence="1">
    <location>
        <begin position="99"/>
        <end position="110"/>
    </location>
</feature>
<reference evidence="3" key="3">
    <citation type="submission" date="2015-06" db="UniProtKB">
        <authorList>
            <consortium name="EnsemblMetazoa"/>
        </authorList>
    </citation>
    <scope>IDENTIFICATION</scope>
</reference>
<feature type="region of interest" description="Disordered" evidence="1">
    <location>
        <begin position="61"/>
        <end position="86"/>
    </location>
</feature>
<evidence type="ECO:0000313" key="2">
    <source>
        <dbReference type="EMBL" id="ESO04158.1"/>
    </source>
</evidence>
<proteinExistence type="predicted"/>
<dbReference type="PANTHER" id="PTHR45818:SF3">
    <property type="entry name" value="PROTEIN VAV"/>
    <property type="match status" value="1"/>
</dbReference>
<feature type="compositionally biased region" description="Polar residues" evidence="1">
    <location>
        <begin position="120"/>
        <end position="132"/>
    </location>
</feature>
<organism evidence="3 4">
    <name type="scientific">Helobdella robusta</name>
    <name type="common">Californian leech</name>
    <dbReference type="NCBI Taxonomy" id="6412"/>
    <lineage>
        <taxon>Eukaryota</taxon>
        <taxon>Metazoa</taxon>
        <taxon>Spiralia</taxon>
        <taxon>Lophotrochozoa</taxon>
        <taxon>Annelida</taxon>
        <taxon>Clitellata</taxon>
        <taxon>Hirudinea</taxon>
        <taxon>Rhynchobdellida</taxon>
        <taxon>Glossiphoniidae</taxon>
        <taxon>Helobdella</taxon>
    </lineage>
</organism>
<dbReference type="EMBL" id="KB096502">
    <property type="protein sequence ID" value="ESO04158.1"/>
    <property type="molecule type" value="Genomic_DNA"/>
</dbReference>
<sequence length="132" mass="14705">MKNKEKVSSDLSGYVNEVKRDNENLQWIEDVERRGVFFQGYRCLKTGANVHKECIARAKDVTGPPVIPPKKDRGLPPPTPTHDHHNNIIINANMSSSSSLITSSASSSSSFQKHSKVNPKINTRTTKTQLSF</sequence>
<dbReference type="GeneID" id="20204049"/>